<protein>
    <submittedName>
        <fullName evidence="1">Uncharacterized protein</fullName>
    </submittedName>
</protein>
<gene>
    <name evidence="1" type="ORF">SDC9_171324</name>
</gene>
<reference evidence="1" key="1">
    <citation type="submission" date="2019-08" db="EMBL/GenBank/DDBJ databases">
        <authorList>
            <person name="Kucharzyk K."/>
            <person name="Murdoch R.W."/>
            <person name="Higgins S."/>
            <person name="Loffler F."/>
        </authorList>
    </citation>
    <scope>NUCLEOTIDE SEQUENCE</scope>
</reference>
<dbReference type="EMBL" id="VSSQ01072582">
    <property type="protein sequence ID" value="MPN23931.1"/>
    <property type="molecule type" value="Genomic_DNA"/>
</dbReference>
<evidence type="ECO:0000313" key="1">
    <source>
        <dbReference type="EMBL" id="MPN23931.1"/>
    </source>
</evidence>
<comment type="caution">
    <text evidence="1">The sequence shown here is derived from an EMBL/GenBank/DDBJ whole genome shotgun (WGS) entry which is preliminary data.</text>
</comment>
<sequence length="90" mass="9635">MHLLDELLEHLLGDGEVGDHAVLHRADDGDRAGSLAKHFLGFAADGLDGFFGVGAAFEADGDDRWLIENNRAAAHVDERIGRAEVDGEVV</sequence>
<dbReference type="AlphaFoldDB" id="A0A645GAK5"/>
<proteinExistence type="predicted"/>
<name>A0A645GAK5_9ZZZZ</name>
<accession>A0A645GAK5</accession>
<organism evidence="1">
    <name type="scientific">bioreactor metagenome</name>
    <dbReference type="NCBI Taxonomy" id="1076179"/>
    <lineage>
        <taxon>unclassified sequences</taxon>
        <taxon>metagenomes</taxon>
        <taxon>ecological metagenomes</taxon>
    </lineage>
</organism>